<dbReference type="InterPro" id="IPR036396">
    <property type="entry name" value="Cyt_P450_sf"/>
</dbReference>
<name>A0AAE3K8D5_9EURY</name>
<dbReference type="GO" id="GO:0005506">
    <property type="term" value="F:iron ion binding"/>
    <property type="evidence" value="ECO:0007669"/>
    <property type="project" value="InterPro"/>
</dbReference>
<dbReference type="GO" id="GO:0016705">
    <property type="term" value="F:oxidoreductase activity, acting on paired donors, with incorporation or reduction of molecular oxygen"/>
    <property type="evidence" value="ECO:0007669"/>
    <property type="project" value="InterPro"/>
</dbReference>
<evidence type="ECO:0000313" key="9">
    <source>
        <dbReference type="Proteomes" id="UP001203207"/>
    </source>
</evidence>
<reference evidence="8" key="1">
    <citation type="journal article" date="2022" name="Syst. Appl. Microbiol.">
        <title>Natronocalculus amylovorans gen. nov., sp. nov., and Natranaeroarchaeum aerophilus sp. nov., dominant culturable amylolytic natronoarchaea from hypersaline soda lakes in southwestern Siberia.</title>
        <authorList>
            <person name="Sorokin D.Y."/>
            <person name="Elcheninov A.G."/>
            <person name="Khizhniak T.V."/>
            <person name="Koenen M."/>
            <person name="Bale N.J."/>
            <person name="Damste J.S.S."/>
            <person name="Kublanov I.V."/>
        </authorList>
    </citation>
    <scope>NUCLEOTIDE SEQUENCE</scope>
    <source>
        <strain evidence="8">AArc-St2</strain>
    </source>
</reference>
<accession>A0AAE3K8D5</accession>
<evidence type="ECO:0000256" key="1">
    <source>
        <dbReference type="ARBA" id="ARBA00010617"/>
    </source>
</evidence>
<evidence type="ECO:0000256" key="4">
    <source>
        <dbReference type="ARBA" id="ARBA00023002"/>
    </source>
</evidence>
<evidence type="ECO:0000256" key="3">
    <source>
        <dbReference type="ARBA" id="ARBA00022723"/>
    </source>
</evidence>
<reference evidence="8" key="2">
    <citation type="submission" date="2022-02" db="EMBL/GenBank/DDBJ databases">
        <authorList>
            <person name="Elcheninov A.G."/>
            <person name="Sorokin D.Y."/>
            <person name="Kublanov I.V."/>
        </authorList>
    </citation>
    <scope>NUCLEOTIDE SEQUENCE</scope>
    <source>
        <strain evidence="8">AArc-St2</strain>
    </source>
</reference>
<dbReference type="PROSITE" id="PS00086">
    <property type="entry name" value="CYTOCHROME_P450"/>
    <property type="match status" value="1"/>
</dbReference>
<evidence type="ECO:0000313" key="8">
    <source>
        <dbReference type="EMBL" id="MCL9816941.1"/>
    </source>
</evidence>
<evidence type="ECO:0000256" key="6">
    <source>
        <dbReference type="ARBA" id="ARBA00023033"/>
    </source>
</evidence>
<dbReference type="GO" id="GO:0004497">
    <property type="term" value="F:monooxygenase activity"/>
    <property type="evidence" value="ECO:0007669"/>
    <property type="project" value="UniProtKB-KW"/>
</dbReference>
<dbReference type="SUPFAM" id="SSF48264">
    <property type="entry name" value="Cytochrome P450"/>
    <property type="match status" value="1"/>
</dbReference>
<evidence type="ECO:0000256" key="2">
    <source>
        <dbReference type="ARBA" id="ARBA00022617"/>
    </source>
</evidence>
<keyword evidence="5 7" id="KW-0408">Iron</keyword>
<keyword evidence="4 7" id="KW-0560">Oxidoreductase</keyword>
<sequence length="394" mass="43980">MSVGPLGDYPPELSKPTEQLHPQQVYEELHANGSLRWDQNRGCWDIYGYELVKEVANDHDRFSVRFDADPEFVEPEGGMITGKSMLYQDPPRHDELRSVVDDFFKPGAVRSLTPEIETTADRLLTEATAAGGEFDLVTALSYPLPVLVIAEMIGVPADDRELFREWSTFAVSASGNKGPEDEMMQQFRDGITAYFDDLVAKRRENPKDDLLSKVIATEGLDREEMLGFFIILLIAGNITTTNLITNAVWTLAEEDSFDTLRENPEMIDVALEEVLRYRSPVQTHTRVAVKDTELDGKSISAGDRIGVWFGAANHDPTVFDRPDEFIIGRQPNPHVAFGHGTHFCLGAHLARLEAKVAIKTLLDRFETITLVEKPTKPSGSMLVYGPQSLRVSVS</sequence>
<keyword evidence="3 7" id="KW-0479">Metal-binding</keyword>
<dbReference type="PRINTS" id="PR00359">
    <property type="entry name" value="BP450"/>
</dbReference>
<evidence type="ECO:0000256" key="5">
    <source>
        <dbReference type="ARBA" id="ARBA00023004"/>
    </source>
</evidence>
<organism evidence="8 9">
    <name type="scientific">Natronocalculus amylovorans</name>
    <dbReference type="NCBI Taxonomy" id="2917812"/>
    <lineage>
        <taxon>Archaea</taxon>
        <taxon>Methanobacteriati</taxon>
        <taxon>Methanobacteriota</taxon>
        <taxon>Stenosarchaea group</taxon>
        <taxon>Halobacteria</taxon>
        <taxon>Halobacteriales</taxon>
        <taxon>Haloferacaceae</taxon>
        <taxon>Natronocalculus</taxon>
    </lineage>
</organism>
<dbReference type="Pfam" id="PF00067">
    <property type="entry name" value="p450"/>
    <property type="match status" value="1"/>
</dbReference>
<dbReference type="AlphaFoldDB" id="A0AAE3K8D5"/>
<dbReference type="InterPro" id="IPR001128">
    <property type="entry name" value="Cyt_P450"/>
</dbReference>
<comment type="caution">
    <text evidence="8">The sequence shown here is derived from an EMBL/GenBank/DDBJ whole genome shotgun (WGS) entry which is preliminary data.</text>
</comment>
<dbReference type="RefSeq" id="WP_250583866.1">
    <property type="nucleotide sequence ID" value="NZ_JAKRVX010000003.1"/>
</dbReference>
<dbReference type="InterPro" id="IPR017972">
    <property type="entry name" value="Cyt_P450_CS"/>
</dbReference>
<keyword evidence="6 7" id="KW-0503">Monooxygenase</keyword>
<evidence type="ECO:0000256" key="7">
    <source>
        <dbReference type="RuleBase" id="RU000461"/>
    </source>
</evidence>
<dbReference type="GO" id="GO:0020037">
    <property type="term" value="F:heme binding"/>
    <property type="evidence" value="ECO:0007669"/>
    <property type="project" value="InterPro"/>
</dbReference>
<dbReference type="PANTHER" id="PTHR46696:SF1">
    <property type="entry name" value="CYTOCHROME P450 YJIB-RELATED"/>
    <property type="match status" value="1"/>
</dbReference>
<keyword evidence="2 7" id="KW-0349">Heme</keyword>
<keyword evidence="9" id="KW-1185">Reference proteome</keyword>
<dbReference type="Gene3D" id="1.10.630.10">
    <property type="entry name" value="Cytochrome P450"/>
    <property type="match status" value="1"/>
</dbReference>
<dbReference type="Proteomes" id="UP001203207">
    <property type="component" value="Unassembled WGS sequence"/>
</dbReference>
<gene>
    <name evidence="8" type="ORF">AArcSt2_08300</name>
</gene>
<dbReference type="FunFam" id="1.10.630.10:FF:000018">
    <property type="entry name" value="Cytochrome P450 monooxygenase"/>
    <property type="match status" value="1"/>
</dbReference>
<comment type="similarity">
    <text evidence="1 7">Belongs to the cytochrome P450 family.</text>
</comment>
<dbReference type="PANTHER" id="PTHR46696">
    <property type="entry name" value="P450, PUTATIVE (EUROFUNG)-RELATED"/>
    <property type="match status" value="1"/>
</dbReference>
<dbReference type="EMBL" id="JAKRVX010000003">
    <property type="protein sequence ID" value="MCL9816941.1"/>
    <property type="molecule type" value="Genomic_DNA"/>
</dbReference>
<dbReference type="InterPro" id="IPR002397">
    <property type="entry name" value="Cyt_P450_B"/>
</dbReference>
<proteinExistence type="inferred from homology"/>
<protein>
    <submittedName>
        <fullName evidence="8">Cytochrome P450</fullName>
    </submittedName>
</protein>